<feature type="compositionally biased region" description="Low complexity" evidence="1">
    <location>
        <begin position="50"/>
        <end position="62"/>
    </location>
</feature>
<dbReference type="AlphaFoldDB" id="A0AA38LIS5"/>
<feature type="region of interest" description="Disordered" evidence="1">
    <location>
        <begin position="43"/>
        <end position="72"/>
    </location>
</feature>
<protein>
    <submittedName>
        <fullName evidence="2">Uncharacterized protein</fullName>
    </submittedName>
</protein>
<keyword evidence="3" id="KW-1185">Reference proteome</keyword>
<feature type="non-terminal residue" evidence="2">
    <location>
        <position position="1"/>
    </location>
</feature>
<feature type="compositionally biased region" description="Basic and acidic residues" evidence="1">
    <location>
        <begin position="63"/>
        <end position="72"/>
    </location>
</feature>
<evidence type="ECO:0000313" key="2">
    <source>
        <dbReference type="EMBL" id="KAH9322447.1"/>
    </source>
</evidence>
<feature type="non-terminal residue" evidence="2">
    <location>
        <position position="101"/>
    </location>
</feature>
<accession>A0AA38LIS5</accession>
<sequence length="101" mass="11124">VPANIADDSENNVDFLHEEDFSGGEILSSNSCDTEGTQNLLQRKENGNAESSSNKSYIISESSSEKHSVETMVKRDTSNQFADFSLGSFAHFPLTTEDEEK</sequence>
<reference evidence="2 3" key="1">
    <citation type="journal article" date="2021" name="Nat. Plants">
        <title>The Taxus genome provides insights into paclitaxel biosynthesis.</title>
        <authorList>
            <person name="Xiong X."/>
            <person name="Gou J."/>
            <person name="Liao Q."/>
            <person name="Li Y."/>
            <person name="Zhou Q."/>
            <person name="Bi G."/>
            <person name="Li C."/>
            <person name="Du R."/>
            <person name="Wang X."/>
            <person name="Sun T."/>
            <person name="Guo L."/>
            <person name="Liang H."/>
            <person name="Lu P."/>
            <person name="Wu Y."/>
            <person name="Zhang Z."/>
            <person name="Ro D.K."/>
            <person name="Shang Y."/>
            <person name="Huang S."/>
            <person name="Yan J."/>
        </authorList>
    </citation>
    <scope>NUCLEOTIDE SEQUENCE [LARGE SCALE GENOMIC DNA]</scope>
    <source>
        <strain evidence="2">Ta-2019</strain>
    </source>
</reference>
<name>A0AA38LIS5_TAXCH</name>
<dbReference type="EMBL" id="JAHRHJ020000003">
    <property type="protein sequence ID" value="KAH9322447.1"/>
    <property type="molecule type" value="Genomic_DNA"/>
</dbReference>
<proteinExistence type="predicted"/>
<gene>
    <name evidence="2" type="ORF">KI387_017086</name>
</gene>
<evidence type="ECO:0000313" key="3">
    <source>
        <dbReference type="Proteomes" id="UP000824469"/>
    </source>
</evidence>
<dbReference type="Proteomes" id="UP000824469">
    <property type="component" value="Unassembled WGS sequence"/>
</dbReference>
<comment type="caution">
    <text evidence="2">The sequence shown here is derived from an EMBL/GenBank/DDBJ whole genome shotgun (WGS) entry which is preliminary data.</text>
</comment>
<evidence type="ECO:0000256" key="1">
    <source>
        <dbReference type="SAM" id="MobiDB-lite"/>
    </source>
</evidence>
<organism evidence="2 3">
    <name type="scientific">Taxus chinensis</name>
    <name type="common">Chinese yew</name>
    <name type="synonym">Taxus wallichiana var. chinensis</name>
    <dbReference type="NCBI Taxonomy" id="29808"/>
    <lineage>
        <taxon>Eukaryota</taxon>
        <taxon>Viridiplantae</taxon>
        <taxon>Streptophyta</taxon>
        <taxon>Embryophyta</taxon>
        <taxon>Tracheophyta</taxon>
        <taxon>Spermatophyta</taxon>
        <taxon>Pinopsida</taxon>
        <taxon>Pinidae</taxon>
        <taxon>Conifers II</taxon>
        <taxon>Cupressales</taxon>
        <taxon>Taxaceae</taxon>
        <taxon>Taxus</taxon>
    </lineage>
</organism>